<comment type="caution">
    <text evidence="3">The sequence shown here is derived from an EMBL/GenBank/DDBJ whole genome shotgun (WGS) entry which is preliminary data.</text>
</comment>
<dbReference type="Proteomes" id="UP001195941">
    <property type="component" value="Unassembled WGS sequence"/>
</dbReference>
<evidence type="ECO:0000256" key="1">
    <source>
        <dbReference type="SAM" id="Phobius"/>
    </source>
</evidence>
<dbReference type="InterPro" id="IPR012495">
    <property type="entry name" value="TadE-like_dom"/>
</dbReference>
<evidence type="ECO:0000313" key="4">
    <source>
        <dbReference type="Proteomes" id="UP001195941"/>
    </source>
</evidence>
<keyword evidence="1" id="KW-0812">Transmembrane</keyword>
<organism evidence="3 4">
    <name type="scientific">Thalassovita aquimarina</name>
    <dbReference type="NCBI Taxonomy" id="2785917"/>
    <lineage>
        <taxon>Bacteria</taxon>
        <taxon>Pseudomonadati</taxon>
        <taxon>Pseudomonadota</taxon>
        <taxon>Alphaproteobacteria</taxon>
        <taxon>Rhodobacterales</taxon>
        <taxon>Roseobacteraceae</taxon>
        <taxon>Thalassovita</taxon>
    </lineage>
</organism>
<sequence length="150" mass="16191">MRACCLSFLHRFARDTEGNSVVEFALLAPIMLMITLATFDLGNSVSDRMAMDAALRNGLQVAMATGSVDATLQMMQTTADAELGADQAAFEVTRLCTCGTIYDSHVSCDTICTGSSPSTSVFMELTGNYSHAGWVLPDITFTPTVFLRQR</sequence>
<dbReference type="EMBL" id="JADMKU010000009">
    <property type="protein sequence ID" value="MBR9651687.1"/>
    <property type="molecule type" value="Genomic_DNA"/>
</dbReference>
<keyword evidence="1" id="KW-1133">Transmembrane helix</keyword>
<reference evidence="3 4" key="1">
    <citation type="journal article" date="2021" name="Arch. Microbiol.">
        <title>Thalassobius aquimarinus sp. nov., isolated from the Sea of Japan seashore.</title>
        <authorList>
            <person name="Kurilenko V.V."/>
            <person name="Romanenko L.A."/>
            <person name="Chernysheva N.Y."/>
            <person name="Velansky P.V."/>
            <person name="Tekutyeva L.A."/>
            <person name="Isaeva M.P."/>
            <person name="Mikhailov V.V."/>
        </authorList>
    </citation>
    <scope>NUCLEOTIDE SEQUENCE [LARGE SCALE GENOMIC DNA]</scope>
    <source>
        <strain evidence="3 4">KMM 8518</strain>
    </source>
</reference>
<feature type="domain" description="TadE-like" evidence="2">
    <location>
        <begin position="18"/>
        <end position="58"/>
    </location>
</feature>
<gene>
    <name evidence="3" type="ORF">IT775_11200</name>
</gene>
<keyword evidence="4" id="KW-1185">Reference proteome</keyword>
<accession>A0ABS5HRV0</accession>
<protein>
    <submittedName>
        <fullName evidence="3">Pilus assembly protein</fullName>
    </submittedName>
</protein>
<keyword evidence="1" id="KW-0472">Membrane</keyword>
<feature type="transmembrane region" description="Helical" evidence="1">
    <location>
        <begin position="24"/>
        <end position="42"/>
    </location>
</feature>
<evidence type="ECO:0000259" key="2">
    <source>
        <dbReference type="Pfam" id="PF07811"/>
    </source>
</evidence>
<proteinExistence type="predicted"/>
<name>A0ABS5HRV0_9RHOB</name>
<dbReference type="Pfam" id="PF07811">
    <property type="entry name" value="TadE"/>
    <property type="match status" value="1"/>
</dbReference>
<evidence type="ECO:0000313" key="3">
    <source>
        <dbReference type="EMBL" id="MBR9651687.1"/>
    </source>
</evidence>